<reference evidence="2" key="1">
    <citation type="submission" date="2016-10" db="EMBL/GenBank/DDBJ databases">
        <authorList>
            <person name="Varghese N."/>
            <person name="Submissions S."/>
        </authorList>
    </citation>
    <scope>NUCLEOTIDE SEQUENCE [LARGE SCALE GENOMIC DNA]</scope>
    <source>
        <strain evidence="2">DSM 44498</strain>
    </source>
</reference>
<keyword evidence="2" id="KW-1185">Reference proteome</keyword>
<dbReference type="OrthoDB" id="9797653at2"/>
<protein>
    <submittedName>
        <fullName evidence="1">Crotonobetainyl-CoA:carnitine CoA-transferase CaiB</fullName>
    </submittedName>
</protein>
<name>A0A1H4WVX5_9NOCA</name>
<dbReference type="InterPro" id="IPR050509">
    <property type="entry name" value="CoA-transferase_III"/>
</dbReference>
<sequence length="284" mass="30140">MLESKSLEGVRVLTLAVNLPGPLAVARLQVMGAAVTKIEPPEGDPLRSACPQWYRELTQGQQVLTVDLKDPAGRERLDTELAASDLLVTAMRPSALRRLGLTELQSVHPRLAHVEIVGHDGALEDLPGHDLTYQAVNGTLQPPLMPTVPVADLLGAERAVSAALLALGASSKPRRGESYRVVLADAAADAGAAVRHGLMGHSSTPLGGAVPGYGIYATSDGHIALAALEPHFWSRTRDVLGVAGERDELERIFATRTSKEWEELAERVDIPLIGIQKPGQGVPA</sequence>
<dbReference type="AlphaFoldDB" id="A0A1H4WVX5"/>
<dbReference type="InterPro" id="IPR003673">
    <property type="entry name" value="CoA-Trfase_fam_III"/>
</dbReference>
<evidence type="ECO:0000313" key="1">
    <source>
        <dbReference type="EMBL" id="SEC96771.1"/>
    </source>
</evidence>
<dbReference type="EMBL" id="FNSV01000005">
    <property type="protein sequence ID" value="SEC96771.1"/>
    <property type="molecule type" value="Genomic_DNA"/>
</dbReference>
<dbReference type="RefSeq" id="WP_143051438.1">
    <property type="nucleotide sequence ID" value="NZ_FNSV01000005.1"/>
</dbReference>
<dbReference type="PANTHER" id="PTHR48228:SF5">
    <property type="entry name" value="ALPHA-METHYLACYL-COA RACEMASE"/>
    <property type="match status" value="1"/>
</dbReference>
<dbReference type="GO" id="GO:0016740">
    <property type="term" value="F:transferase activity"/>
    <property type="evidence" value="ECO:0007669"/>
    <property type="project" value="UniProtKB-KW"/>
</dbReference>
<dbReference type="Gene3D" id="3.40.50.10540">
    <property type="entry name" value="Crotonobetainyl-coa:carnitine coa-transferase, domain 1"/>
    <property type="match status" value="1"/>
</dbReference>
<dbReference type="Pfam" id="PF02515">
    <property type="entry name" value="CoA_transf_3"/>
    <property type="match status" value="1"/>
</dbReference>
<proteinExistence type="predicted"/>
<dbReference type="InterPro" id="IPR044855">
    <property type="entry name" value="CoA-Trfase_III_dom3_sf"/>
</dbReference>
<organism evidence="1 2">
    <name type="scientific">Rhodococcus koreensis</name>
    <dbReference type="NCBI Taxonomy" id="99653"/>
    <lineage>
        <taxon>Bacteria</taxon>
        <taxon>Bacillati</taxon>
        <taxon>Actinomycetota</taxon>
        <taxon>Actinomycetes</taxon>
        <taxon>Mycobacteriales</taxon>
        <taxon>Nocardiaceae</taxon>
        <taxon>Rhodococcus</taxon>
    </lineage>
</organism>
<dbReference type="Proteomes" id="UP000183561">
    <property type="component" value="Unassembled WGS sequence"/>
</dbReference>
<dbReference type="InterPro" id="IPR023606">
    <property type="entry name" value="CoA-Trfase_III_dom_1_sf"/>
</dbReference>
<keyword evidence="1" id="KW-0808">Transferase</keyword>
<gene>
    <name evidence="1" type="ORF">SAMN04490239_6190</name>
</gene>
<dbReference type="Gene3D" id="3.30.1540.10">
    <property type="entry name" value="formyl-coa transferase, domain 3"/>
    <property type="match status" value="1"/>
</dbReference>
<dbReference type="SUPFAM" id="SSF89796">
    <property type="entry name" value="CoA-transferase family III (CaiB/BaiF)"/>
    <property type="match status" value="1"/>
</dbReference>
<accession>A0A1H4WVX5</accession>
<dbReference type="PANTHER" id="PTHR48228">
    <property type="entry name" value="SUCCINYL-COA--D-CITRAMALATE COA-TRANSFERASE"/>
    <property type="match status" value="1"/>
</dbReference>
<evidence type="ECO:0000313" key="2">
    <source>
        <dbReference type="Proteomes" id="UP000183561"/>
    </source>
</evidence>